<reference evidence="5 6" key="1">
    <citation type="submission" date="2017-09" db="EMBL/GenBank/DDBJ databases">
        <title>Complete genome sequence of Verrucomicrobial strain HZ-65, isolated from freshwater.</title>
        <authorList>
            <person name="Choi A."/>
        </authorList>
    </citation>
    <scope>NUCLEOTIDE SEQUENCE [LARGE SCALE GENOMIC DNA]</scope>
    <source>
        <strain evidence="5 6">HZ-65</strain>
    </source>
</reference>
<evidence type="ECO:0000313" key="5">
    <source>
        <dbReference type="EMBL" id="ATC65408.1"/>
    </source>
</evidence>
<evidence type="ECO:0000256" key="2">
    <source>
        <dbReference type="ARBA" id="ARBA00023125"/>
    </source>
</evidence>
<dbReference type="GO" id="GO:0000976">
    <property type="term" value="F:transcription cis-regulatory region binding"/>
    <property type="evidence" value="ECO:0007669"/>
    <property type="project" value="TreeGrafter"/>
</dbReference>
<dbReference type="InterPro" id="IPR000843">
    <property type="entry name" value="HTH_LacI"/>
</dbReference>
<evidence type="ECO:0000256" key="1">
    <source>
        <dbReference type="ARBA" id="ARBA00023015"/>
    </source>
</evidence>
<dbReference type="Gene3D" id="3.40.50.2300">
    <property type="match status" value="2"/>
</dbReference>
<dbReference type="SUPFAM" id="SSF53822">
    <property type="entry name" value="Periplasmic binding protein-like I"/>
    <property type="match status" value="1"/>
</dbReference>
<dbReference type="Pfam" id="PF00356">
    <property type="entry name" value="LacI"/>
    <property type="match status" value="1"/>
</dbReference>
<evidence type="ECO:0000256" key="3">
    <source>
        <dbReference type="ARBA" id="ARBA00023163"/>
    </source>
</evidence>
<keyword evidence="2" id="KW-0238">DNA-binding</keyword>
<dbReference type="KEGG" id="vbh:CMV30_16470"/>
<dbReference type="AlphaFoldDB" id="A0A290QJA0"/>
<dbReference type="Gene3D" id="1.10.260.40">
    <property type="entry name" value="lambda repressor-like DNA-binding domains"/>
    <property type="match status" value="1"/>
</dbReference>
<dbReference type="PANTHER" id="PTHR30146:SF109">
    <property type="entry name" value="HTH-TYPE TRANSCRIPTIONAL REGULATOR GALS"/>
    <property type="match status" value="1"/>
</dbReference>
<dbReference type="InterPro" id="IPR028082">
    <property type="entry name" value="Peripla_BP_I"/>
</dbReference>
<feature type="domain" description="HTH lacI-type" evidence="4">
    <location>
        <begin position="20"/>
        <end position="74"/>
    </location>
</feature>
<dbReference type="InterPro" id="IPR010982">
    <property type="entry name" value="Lambda_DNA-bd_dom_sf"/>
</dbReference>
<protein>
    <recommendedName>
        <fullName evidence="4">HTH lacI-type domain-containing protein</fullName>
    </recommendedName>
</protein>
<dbReference type="SMART" id="SM00354">
    <property type="entry name" value="HTH_LACI"/>
    <property type="match status" value="1"/>
</dbReference>
<evidence type="ECO:0000259" key="4">
    <source>
        <dbReference type="PROSITE" id="PS50932"/>
    </source>
</evidence>
<dbReference type="SUPFAM" id="SSF47413">
    <property type="entry name" value="lambda repressor-like DNA-binding domains"/>
    <property type="match status" value="1"/>
</dbReference>
<sequence>MEFDRTLSKAHLTEPVNPVITLKHIGDACALSKATVSLALRDDPRIPEATRTRVKQAAQKLGYRMNPLVAAHSTYVRTARESKTTTVLGYLTNWAPSAQPASSLVNQRILAGMDARAKELGYRVDRFQLMQQGRTERRLSRILAARNIMGVVIADLAKAHSALDLDWQNVASVAIGYGLRSPLVDRVCHDQYGSMRLLMSELTQLGYKRIGLAMEHRQDERTSNMILAAYLAHQQLQGNDPVPPLLPAEWNKDVFLPWYRRQKPDVIVSVLDDVVSWLREEGVSVPNKVGFASVCVLKAGQSGIYQHFEAIGAAGVDQLVSQLHTNKRGLPEHPATNLILGSWRLGESVRNITSSERRIAKK</sequence>
<proteinExistence type="predicted"/>
<keyword evidence="1" id="KW-0805">Transcription regulation</keyword>
<keyword evidence="6" id="KW-1185">Reference proteome</keyword>
<name>A0A290QJA0_9BACT</name>
<dbReference type="Proteomes" id="UP000217265">
    <property type="component" value="Chromosome"/>
</dbReference>
<dbReference type="EMBL" id="CP023344">
    <property type="protein sequence ID" value="ATC65408.1"/>
    <property type="molecule type" value="Genomic_DNA"/>
</dbReference>
<dbReference type="GO" id="GO:0003700">
    <property type="term" value="F:DNA-binding transcription factor activity"/>
    <property type="evidence" value="ECO:0007669"/>
    <property type="project" value="TreeGrafter"/>
</dbReference>
<dbReference type="PROSITE" id="PS50932">
    <property type="entry name" value="HTH_LACI_2"/>
    <property type="match status" value="1"/>
</dbReference>
<gene>
    <name evidence="5" type="ORF">CMV30_16470</name>
</gene>
<evidence type="ECO:0000313" key="6">
    <source>
        <dbReference type="Proteomes" id="UP000217265"/>
    </source>
</evidence>
<dbReference type="Pfam" id="PF13377">
    <property type="entry name" value="Peripla_BP_3"/>
    <property type="match status" value="1"/>
</dbReference>
<dbReference type="CDD" id="cd01392">
    <property type="entry name" value="HTH_LacI"/>
    <property type="match status" value="1"/>
</dbReference>
<organism evidence="5 6">
    <name type="scientific">Nibricoccus aquaticus</name>
    <dbReference type="NCBI Taxonomy" id="2576891"/>
    <lineage>
        <taxon>Bacteria</taxon>
        <taxon>Pseudomonadati</taxon>
        <taxon>Verrucomicrobiota</taxon>
        <taxon>Opitutia</taxon>
        <taxon>Opitutales</taxon>
        <taxon>Opitutaceae</taxon>
        <taxon>Nibricoccus</taxon>
    </lineage>
</organism>
<accession>A0A290QJA0</accession>
<dbReference type="PANTHER" id="PTHR30146">
    <property type="entry name" value="LACI-RELATED TRANSCRIPTIONAL REPRESSOR"/>
    <property type="match status" value="1"/>
</dbReference>
<dbReference type="InterPro" id="IPR046335">
    <property type="entry name" value="LacI/GalR-like_sensor"/>
</dbReference>
<keyword evidence="3" id="KW-0804">Transcription</keyword>